<evidence type="ECO:0000313" key="2">
    <source>
        <dbReference type="EMBL" id="WFS26295.1"/>
    </source>
</evidence>
<protein>
    <submittedName>
        <fullName evidence="2">Uncharacterized protein</fullName>
    </submittedName>
</protein>
<dbReference type="Proteomes" id="UP000318939">
    <property type="component" value="Plasmid pTi6.2"/>
</dbReference>
<evidence type="ECO:0000256" key="1">
    <source>
        <dbReference type="SAM" id="MobiDB-lite"/>
    </source>
</evidence>
<gene>
    <name evidence="2" type="ORF">PR018_25030</name>
</gene>
<keyword evidence="3" id="KW-1185">Reference proteome</keyword>
<evidence type="ECO:0000313" key="3">
    <source>
        <dbReference type="Proteomes" id="UP000318939"/>
    </source>
</evidence>
<proteinExistence type="predicted"/>
<organism evidence="2 3">
    <name type="scientific">Rhizobium rhododendri</name>
    <dbReference type="NCBI Taxonomy" id="2506430"/>
    <lineage>
        <taxon>Bacteria</taxon>
        <taxon>Pseudomonadati</taxon>
        <taxon>Pseudomonadota</taxon>
        <taxon>Alphaproteobacteria</taxon>
        <taxon>Hyphomicrobiales</taxon>
        <taxon>Rhizobiaceae</taxon>
        <taxon>Rhizobium/Agrobacterium group</taxon>
        <taxon>Rhizobium</taxon>
    </lineage>
</organism>
<geneLocation type="plasmid" evidence="2 3">
    <name>pTi6.2</name>
</geneLocation>
<reference evidence="2" key="1">
    <citation type="journal article" date="2019" name="Phytopathology">
        <title>A Novel Group of Rhizobium tumorigenes-Like Agrobacteria Associated with Crown Gall Disease of Rhododendron and Blueberry.</title>
        <authorList>
            <person name="Kuzmanovic N."/>
            <person name="Behrens P."/>
            <person name="Idczak E."/>
            <person name="Wagner S."/>
            <person name="Gotz M."/>
            <person name="Sproer C."/>
            <person name="Bunk B."/>
            <person name="Overmann J."/>
            <person name="Smalla K."/>
        </authorList>
    </citation>
    <scope>NUCLEOTIDE SEQUENCE</scope>
    <source>
        <strain evidence="2">Rho-6.2</strain>
    </source>
</reference>
<keyword evidence="2" id="KW-0614">Plasmid</keyword>
<name>A0ABY8IS37_9HYPH</name>
<feature type="region of interest" description="Disordered" evidence="1">
    <location>
        <begin position="1"/>
        <end position="23"/>
    </location>
</feature>
<reference evidence="2" key="2">
    <citation type="journal article" date="2023" name="MicrobiologyOpen">
        <title>Genomics of the tumorigenes clade of the family Rhizobiaceae and description of Rhizobium rhododendri sp. nov.</title>
        <authorList>
            <person name="Kuzmanovic N."/>
            <person name="diCenzo G.C."/>
            <person name="Bunk B."/>
            <person name="Sproeer C."/>
            <person name="Fruehling A."/>
            <person name="Neumann-Schaal M."/>
            <person name="Overmann J."/>
            <person name="Smalla K."/>
        </authorList>
    </citation>
    <scope>NUCLEOTIDE SEQUENCE</scope>
    <source>
        <strain evidence="2">Rho-6.2</strain>
        <plasmid evidence="2">pTi6.2</plasmid>
    </source>
</reference>
<sequence>MLDIAPLVSAGDTGGEGMNPMGSDEHFDLSAFEFFHKLPSPPTAEGRRPILTAISASSRRLGN</sequence>
<dbReference type="RefSeq" id="WP_142832519.1">
    <property type="nucleotide sequence ID" value="NZ_CP117269.1"/>
</dbReference>
<dbReference type="EMBL" id="CP117269">
    <property type="protein sequence ID" value="WFS26295.1"/>
    <property type="molecule type" value="Genomic_DNA"/>
</dbReference>
<accession>A0ABY8IS37</accession>